<organism evidence="1 2">
    <name type="scientific">Ectothiorhodospira magna</name>
    <dbReference type="NCBI Taxonomy" id="867345"/>
    <lineage>
        <taxon>Bacteria</taxon>
        <taxon>Pseudomonadati</taxon>
        <taxon>Pseudomonadota</taxon>
        <taxon>Gammaproteobacteria</taxon>
        <taxon>Chromatiales</taxon>
        <taxon>Ectothiorhodospiraceae</taxon>
        <taxon>Ectothiorhodospira</taxon>
    </lineage>
</organism>
<dbReference type="Proteomes" id="UP000199496">
    <property type="component" value="Unassembled WGS sequence"/>
</dbReference>
<dbReference type="AlphaFoldDB" id="A0A1H8YY61"/>
<protein>
    <submittedName>
        <fullName evidence="1">Uncharacterized protein</fullName>
    </submittedName>
</protein>
<gene>
    <name evidence="1" type="ORF">SAMN05421693_10110</name>
</gene>
<evidence type="ECO:0000313" key="1">
    <source>
        <dbReference type="EMBL" id="SEP56318.1"/>
    </source>
</evidence>
<dbReference type="EMBL" id="FOFO01000001">
    <property type="protein sequence ID" value="SEP56318.1"/>
    <property type="molecule type" value="Genomic_DNA"/>
</dbReference>
<proteinExistence type="predicted"/>
<dbReference type="STRING" id="867345.SAMN05421693_10110"/>
<name>A0A1H8YY61_9GAMM</name>
<evidence type="ECO:0000313" key="2">
    <source>
        <dbReference type="Proteomes" id="UP000199496"/>
    </source>
</evidence>
<reference evidence="1 2" key="1">
    <citation type="submission" date="2016-10" db="EMBL/GenBank/DDBJ databases">
        <authorList>
            <person name="de Groot N.N."/>
        </authorList>
    </citation>
    <scope>NUCLEOTIDE SEQUENCE [LARGE SCALE GENOMIC DNA]</scope>
    <source>
        <strain evidence="1 2">B7-7</strain>
    </source>
</reference>
<keyword evidence="2" id="KW-1185">Reference proteome</keyword>
<accession>A0A1H8YY61</accession>
<sequence length="183" mass="21199">MGWLNLDAWSEMYVGLHWMVTHELPERHYETAPRHGPLSKLVLLGSHHLIEVMLFKCIRRILDNSAGAHPDLDHRYDRVQFLDAFSKWPERLVGSPFDDESEPFKSVLTLSRRRNATIHKESALTTLDMARAALYTAVYASEAIERHLLGSKNFKYERVLKKYPLPSGQWFSEVKLIDAKRGI</sequence>